<protein>
    <submittedName>
        <fullName evidence="7">ABC transporter substrate-binding protein</fullName>
    </submittedName>
</protein>
<dbReference type="PIRSF" id="PIRSF002741">
    <property type="entry name" value="MppA"/>
    <property type="match status" value="1"/>
</dbReference>
<evidence type="ECO:0000256" key="1">
    <source>
        <dbReference type="ARBA" id="ARBA00004418"/>
    </source>
</evidence>
<feature type="chain" id="PRO_5043594036" evidence="5">
    <location>
        <begin position="23"/>
        <end position="518"/>
    </location>
</feature>
<dbReference type="GO" id="GO:1904680">
    <property type="term" value="F:peptide transmembrane transporter activity"/>
    <property type="evidence" value="ECO:0007669"/>
    <property type="project" value="TreeGrafter"/>
</dbReference>
<dbReference type="InterPro" id="IPR030678">
    <property type="entry name" value="Peptide/Ni-bd"/>
</dbReference>
<dbReference type="SUPFAM" id="SSF53850">
    <property type="entry name" value="Periplasmic binding protein-like II"/>
    <property type="match status" value="1"/>
</dbReference>
<dbReference type="PANTHER" id="PTHR30290:SF9">
    <property type="entry name" value="OLIGOPEPTIDE-BINDING PROTEIN APPA"/>
    <property type="match status" value="1"/>
</dbReference>
<dbReference type="InterPro" id="IPR000914">
    <property type="entry name" value="SBP_5_dom"/>
</dbReference>
<evidence type="ECO:0000256" key="4">
    <source>
        <dbReference type="ARBA" id="ARBA00022729"/>
    </source>
</evidence>
<dbReference type="CDD" id="cd08493">
    <property type="entry name" value="PBP2_DppA_like"/>
    <property type="match status" value="1"/>
</dbReference>
<comment type="subcellular location">
    <subcellularLocation>
        <location evidence="1">Periplasm</location>
    </subcellularLocation>
</comment>
<evidence type="ECO:0000313" key="7">
    <source>
        <dbReference type="EMBL" id="XCG47171.1"/>
    </source>
</evidence>
<accession>A0AAU8CJV2</accession>
<dbReference type="Gene3D" id="3.10.105.10">
    <property type="entry name" value="Dipeptide-binding Protein, Domain 3"/>
    <property type="match status" value="1"/>
</dbReference>
<reference evidence="7" key="1">
    <citation type="submission" date="2024-06" db="EMBL/GenBank/DDBJ databases">
        <title>Mesorhizobium karijinii sp. nov., a symbiont of the iconic Swainsona formosa from arid Australia.</title>
        <authorList>
            <person name="Hill Y.J."/>
            <person name="Watkin E.L.J."/>
            <person name="O'Hara G.W."/>
            <person name="Terpolilli J."/>
            <person name="Tye M.L."/>
            <person name="Kohlmeier M.G."/>
        </authorList>
    </citation>
    <scope>NUCLEOTIDE SEQUENCE</scope>
    <source>
        <strain evidence="7">WSM2240</strain>
    </source>
</reference>
<sequence>MIKLLAAGFVAALLALTQAASAQTPPNALVVGQIAEPKSLDPHAVTAVNDFRILVNVYDGLTRYKDGTLEVEPSLAESWEVSEDGKTYTFKLRSGVTFHDGSPFNAEAVKFNFDRMLDEEHPYHDTGPFPLAFFFSTVEEVEVVDDLTVRFRLSESFAPFLSNLAYPTGLIVSPAAVKEHGKDFGRNPSGTGAFKFEQWEANSRVVVTRNEEYWDGAPPLEAVIYRPITDANTRIAEMLSGGLDVMVEVPPDSVQQFQGNDDFQVHEQAGPHLWFLILNMKEGPFTDKKVRQAANYAINKQALVENILQGTAEVAAGPTPPAFAWAYNQNLEPYSHDPERARKLLEEAGYDGEELTFYVAEGGSGMLDPVAMGTAIQADLEAVGMPTKIETYEWNTYLGKVNPGLEGKANMAEMAWMTNDPDTLPFLTLRSEALPENGGFNSGYYSNERVDEILNEARSATSQERRAELYKEMQEIVHDDAPWVFVANWKQNAVTRANVAGFKLQPSFFLMLQDVSKQ</sequence>
<dbReference type="AlphaFoldDB" id="A0AAU8CJV2"/>
<organism evidence="7">
    <name type="scientific">Mesorhizobium sp. WSM2240</name>
    <dbReference type="NCBI Taxonomy" id="3228851"/>
    <lineage>
        <taxon>Bacteria</taxon>
        <taxon>Pseudomonadati</taxon>
        <taxon>Pseudomonadota</taxon>
        <taxon>Alphaproteobacteria</taxon>
        <taxon>Hyphomicrobiales</taxon>
        <taxon>Phyllobacteriaceae</taxon>
        <taxon>Mesorhizobium</taxon>
    </lineage>
</organism>
<evidence type="ECO:0000259" key="6">
    <source>
        <dbReference type="Pfam" id="PF00496"/>
    </source>
</evidence>
<comment type="similarity">
    <text evidence="2">Belongs to the bacterial solute-binding protein 5 family.</text>
</comment>
<dbReference type="InterPro" id="IPR039424">
    <property type="entry name" value="SBP_5"/>
</dbReference>
<dbReference type="GO" id="GO:0030288">
    <property type="term" value="C:outer membrane-bounded periplasmic space"/>
    <property type="evidence" value="ECO:0007669"/>
    <property type="project" value="UniProtKB-ARBA"/>
</dbReference>
<name>A0AAU8CJV2_9HYPH</name>
<evidence type="ECO:0000256" key="2">
    <source>
        <dbReference type="ARBA" id="ARBA00005695"/>
    </source>
</evidence>
<gene>
    <name evidence="7" type="ORF">ABVK50_17945</name>
</gene>
<dbReference type="EMBL" id="CP159253">
    <property type="protein sequence ID" value="XCG47171.1"/>
    <property type="molecule type" value="Genomic_DNA"/>
</dbReference>
<feature type="domain" description="Solute-binding protein family 5" evidence="6">
    <location>
        <begin position="70"/>
        <end position="428"/>
    </location>
</feature>
<proteinExistence type="inferred from homology"/>
<keyword evidence="4 5" id="KW-0732">Signal</keyword>
<dbReference type="Pfam" id="PF00496">
    <property type="entry name" value="SBP_bac_5"/>
    <property type="match status" value="1"/>
</dbReference>
<evidence type="ECO:0000256" key="5">
    <source>
        <dbReference type="SAM" id="SignalP"/>
    </source>
</evidence>
<dbReference type="RefSeq" id="WP_353645279.1">
    <property type="nucleotide sequence ID" value="NZ_CP159253.1"/>
</dbReference>
<dbReference type="Gene3D" id="3.90.76.10">
    <property type="entry name" value="Dipeptide-binding Protein, Domain 1"/>
    <property type="match status" value="1"/>
</dbReference>
<dbReference type="GO" id="GO:0043190">
    <property type="term" value="C:ATP-binding cassette (ABC) transporter complex"/>
    <property type="evidence" value="ECO:0007669"/>
    <property type="project" value="InterPro"/>
</dbReference>
<feature type="signal peptide" evidence="5">
    <location>
        <begin position="1"/>
        <end position="22"/>
    </location>
</feature>
<dbReference type="Gene3D" id="3.40.190.10">
    <property type="entry name" value="Periplasmic binding protein-like II"/>
    <property type="match status" value="1"/>
</dbReference>
<dbReference type="GO" id="GO:0015833">
    <property type="term" value="P:peptide transport"/>
    <property type="evidence" value="ECO:0007669"/>
    <property type="project" value="TreeGrafter"/>
</dbReference>
<dbReference type="PANTHER" id="PTHR30290">
    <property type="entry name" value="PERIPLASMIC BINDING COMPONENT OF ABC TRANSPORTER"/>
    <property type="match status" value="1"/>
</dbReference>
<keyword evidence="3" id="KW-0813">Transport</keyword>
<evidence type="ECO:0000256" key="3">
    <source>
        <dbReference type="ARBA" id="ARBA00022448"/>
    </source>
</evidence>